<dbReference type="AlphaFoldDB" id="A0AAV7TNF7"/>
<protein>
    <submittedName>
        <fullName evidence="2">Uncharacterized protein</fullName>
    </submittedName>
</protein>
<sequence length="141" mass="15693">MNELGAHGQSARSIIPLSEARDAPSQRVSPPRAQRQEDISPLKDVFSIGIYVFEKRAGIKSGCKKDALELDGMDYIFLYCPMEPGCLLLGKPVEAVSRWCFLLNSTARTWGSAGCDKKHSSVVNYYADTIHDTHFIVHYNS</sequence>
<evidence type="ECO:0000256" key="1">
    <source>
        <dbReference type="SAM" id="MobiDB-lite"/>
    </source>
</evidence>
<dbReference type="EMBL" id="JANPWB010000006">
    <property type="protein sequence ID" value="KAJ1177958.1"/>
    <property type="molecule type" value="Genomic_DNA"/>
</dbReference>
<keyword evidence="3" id="KW-1185">Reference proteome</keyword>
<proteinExistence type="predicted"/>
<gene>
    <name evidence="2" type="ORF">NDU88_003209</name>
</gene>
<reference evidence="2" key="1">
    <citation type="journal article" date="2022" name="bioRxiv">
        <title>Sequencing and chromosome-scale assembly of the giantPleurodeles waltlgenome.</title>
        <authorList>
            <person name="Brown T."/>
            <person name="Elewa A."/>
            <person name="Iarovenko S."/>
            <person name="Subramanian E."/>
            <person name="Araus A.J."/>
            <person name="Petzold A."/>
            <person name="Susuki M."/>
            <person name="Suzuki K.-i.T."/>
            <person name="Hayashi T."/>
            <person name="Toyoda A."/>
            <person name="Oliveira C."/>
            <person name="Osipova E."/>
            <person name="Leigh N.D."/>
            <person name="Simon A."/>
            <person name="Yun M.H."/>
        </authorList>
    </citation>
    <scope>NUCLEOTIDE SEQUENCE</scope>
    <source>
        <strain evidence="2">20211129_DDA</strain>
        <tissue evidence="2">Liver</tissue>
    </source>
</reference>
<evidence type="ECO:0000313" key="2">
    <source>
        <dbReference type="EMBL" id="KAJ1177958.1"/>
    </source>
</evidence>
<accession>A0AAV7TNF7</accession>
<organism evidence="2 3">
    <name type="scientific">Pleurodeles waltl</name>
    <name type="common">Iberian ribbed newt</name>
    <dbReference type="NCBI Taxonomy" id="8319"/>
    <lineage>
        <taxon>Eukaryota</taxon>
        <taxon>Metazoa</taxon>
        <taxon>Chordata</taxon>
        <taxon>Craniata</taxon>
        <taxon>Vertebrata</taxon>
        <taxon>Euteleostomi</taxon>
        <taxon>Amphibia</taxon>
        <taxon>Batrachia</taxon>
        <taxon>Caudata</taxon>
        <taxon>Salamandroidea</taxon>
        <taxon>Salamandridae</taxon>
        <taxon>Pleurodelinae</taxon>
        <taxon>Pleurodeles</taxon>
    </lineage>
</organism>
<comment type="caution">
    <text evidence="2">The sequence shown here is derived from an EMBL/GenBank/DDBJ whole genome shotgun (WGS) entry which is preliminary data.</text>
</comment>
<feature type="region of interest" description="Disordered" evidence="1">
    <location>
        <begin position="19"/>
        <end position="40"/>
    </location>
</feature>
<evidence type="ECO:0000313" key="3">
    <source>
        <dbReference type="Proteomes" id="UP001066276"/>
    </source>
</evidence>
<name>A0AAV7TNF7_PLEWA</name>
<dbReference type="Proteomes" id="UP001066276">
    <property type="component" value="Chromosome 3_2"/>
</dbReference>